<evidence type="ECO:0008006" key="3">
    <source>
        <dbReference type="Google" id="ProtNLM"/>
    </source>
</evidence>
<reference evidence="1 2" key="1">
    <citation type="submission" date="2019-06" db="EMBL/GenBank/DDBJ databases">
        <title>Spirosoma utsteinense sp. nov. isolated from Antarctic ice-free soils.</title>
        <authorList>
            <person name="Tahon G."/>
        </authorList>
    </citation>
    <scope>NUCLEOTIDE SEQUENCE [LARGE SCALE GENOMIC DNA]</scope>
    <source>
        <strain evidence="1 2">LMG 31447</strain>
    </source>
</reference>
<sequence>MIALKDEQKAIEQQINGLIQNGGRLKELFDWIVSVPGIGSTTATEIIVVTNEMTTITDPKQMAASAVRLPRRGCPVRVPLRNKYPGQD</sequence>
<dbReference type="EMBL" id="VFIA01000041">
    <property type="protein sequence ID" value="MBC3794251.1"/>
    <property type="molecule type" value="Genomic_DNA"/>
</dbReference>
<protein>
    <recommendedName>
        <fullName evidence="3">Transposase</fullName>
    </recommendedName>
</protein>
<comment type="caution">
    <text evidence="1">The sequence shown here is derived from an EMBL/GenBank/DDBJ whole genome shotgun (WGS) entry which is preliminary data.</text>
</comment>
<keyword evidence="2" id="KW-1185">Reference proteome</keyword>
<evidence type="ECO:0000313" key="2">
    <source>
        <dbReference type="Proteomes" id="UP000700732"/>
    </source>
</evidence>
<dbReference type="Proteomes" id="UP000700732">
    <property type="component" value="Unassembled WGS sequence"/>
</dbReference>
<accession>A0ABR6WCH4</accession>
<dbReference type="RefSeq" id="WP_235985549.1">
    <property type="nucleotide sequence ID" value="NZ_VFIA01000041.1"/>
</dbReference>
<evidence type="ECO:0000313" key="1">
    <source>
        <dbReference type="EMBL" id="MBC3794251.1"/>
    </source>
</evidence>
<proteinExistence type="predicted"/>
<gene>
    <name evidence="1" type="ORF">FH603_4778</name>
</gene>
<organism evidence="1 2">
    <name type="scientific">Spirosoma utsteinense</name>
    <dbReference type="NCBI Taxonomy" id="2585773"/>
    <lineage>
        <taxon>Bacteria</taxon>
        <taxon>Pseudomonadati</taxon>
        <taxon>Bacteroidota</taxon>
        <taxon>Cytophagia</taxon>
        <taxon>Cytophagales</taxon>
        <taxon>Cytophagaceae</taxon>
        <taxon>Spirosoma</taxon>
    </lineage>
</organism>
<name>A0ABR6WCH4_9BACT</name>